<dbReference type="Pfam" id="PF06945">
    <property type="entry name" value="DUF1289"/>
    <property type="match status" value="1"/>
</dbReference>
<accession>A0A5C5Y5A0</accession>
<organism evidence="2 3">
    <name type="scientific">Crateriforma conspicua</name>
    <dbReference type="NCBI Taxonomy" id="2527996"/>
    <lineage>
        <taxon>Bacteria</taxon>
        <taxon>Pseudomonadati</taxon>
        <taxon>Planctomycetota</taxon>
        <taxon>Planctomycetia</taxon>
        <taxon>Planctomycetales</taxon>
        <taxon>Planctomycetaceae</taxon>
        <taxon>Crateriforma</taxon>
    </lineage>
</organism>
<dbReference type="AlphaFoldDB" id="A0A5C5Y5A0"/>
<dbReference type="InterPro" id="IPR010710">
    <property type="entry name" value="DUF1289"/>
</dbReference>
<evidence type="ECO:0000256" key="1">
    <source>
        <dbReference type="SAM" id="MobiDB-lite"/>
    </source>
</evidence>
<dbReference type="EMBL" id="SJPL01000001">
    <property type="protein sequence ID" value="TWT70897.1"/>
    <property type="molecule type" value="Genomic_DNA"/>
</dbReference>
<evidence type="ECO:0008006" key="4">
    <source>
        <dbReference type="Google" id="ProtNLM"/>
    </source>
</evidence>
<keyword evidence="3" id="KW-1185">Reference proteome</keyword>
<feature type="region of interest" description="Disordered" evidence="1">
    <location>
        <begin position="1"/>
        <end position="34"/>
    </location>
</feature>
<dbReference type="PANTHER" id="PTHR35175:SF2">
    <property type="entry name" value="DUF1289 DOMAIN-CONTAINING PROTEIN"/>
    <property type="match status" value="1"/>
</dbReference>
<sequence>MPETPPEIESTLSHSPVPASGGAGSPASQPPVPTGVVASPCVRQCLLNGQGICTGCFRHSQEIGLWSAASNQQKQQIVAAAMRRRAEILIDR</sequence>
<evidence type="ECO:0000313" key="3">
    <source>
        <dbReference type="Proteomes" id="UP000317238"/>
    </source>
</evidence>
<dbReference type="PANTHER" id="PTHR35175">
    <property type="entry name" value="DUF1289 DOMAIN-CONTAINING PROTEIN"/>
    <property type="match status" value="1"/>
</dbReference>
<name>A0A5C5Y5A0_9PLAN</name>
<protein>
    <recommendedName>
        <fullName evidence="4">Fe-S protein</fullName>
    </recommendedName>
</protein>
<dbReference type="Proteomes" id="UP000317238">
    <property type="component" value="Unassembled WGS sequence"/>
</dbReference>
<gene>
    <name evidence="2" type="ORF">Pan14r_32050</name>
</gene>
<evidence type="ECO:0000313" key="2">
    <source>
        <dbReference type="EMBL" id="TWT70897.1"/>
    </source>
</evidence>
<proteinExistence type="predicted"/>
<reference evidence="2 3" key="1">
    <citation type="submission" date="2019-02" db="EMBL/GenBank/DDBJ databases">
        <title>Deep-cultivation of Planctomycetes and their phenomic and genomic characterization uncovers novel biology.</title>
        <authorList>
            <person name="Wiegand S."/>
            <person name="Jogler M."/>
            <person name="Boedeker C."/>
            <person name="Pinto D."/>
            <person name="Vollmers J."/>
            <person name="Rivas-Marin E."/>
            <person name="Kohn T."/>
            <person name="Peeters S.H."/>
            <person name="Heuer A."/>
            <person name="Rast P."/>
            <person name="Oberbeckmann S."/>
            <person name="Bunk B."/>
            <person name="Jeske O."/>
            <person name="Meyerdierks A."/>
            <person name="Storesund J.E."/>
            <person name="Kallscheuer N."/>
            <person name="Luecker S."/>
            <person name="Lage O.M."/>
            <person name="Pohl T."/>
            <person name="Merkel B.J."/>
            <person name="Hornburger P."/>
            <person name="Mueller R.-W."/>
            <person name="Bruemmer F."/>
            <person name="Labrenz M."/>
            <person name="Spormann A.M."/>
            <person name="Op Den Camp H."/>
            <person name="Overmann J."/>
            <person name="Amann R."/>
            <person name="Jetten M.S.M."/>
            <person name="Mascher T."/>
            <person name="Medema M.H."/>
            <person name="Devos D.P."/>
            <person name="Kaster A.-K."/>
            <person name="Ovreas L."/>
            <person name="Rohde M."/>
            <person name="Galperin M.Y."/>
            <person name="Jogler C."/>
        </authorList>
    </citation>
    <scope>NUCLEOTIDE SEQUENCE [LARGE SCALE GENOMIC DNA]</scope>
    <source>
        <strain evidence="2 3">Pan14r</strain>
    </source>
</reference>
<comment type="caution">
    <text evidence="2">The sequence shown here is derived from an EMBL/GenBank/DDBJ whole genome shotgun (WGS) entry which is preliminary data.</text>
</comment>